<evidence type="ECO:0000313" key="2">
    <source>
        <dbReference type="Proteomes" id="UP000886595"/>
    </source>
</evidence>
<proteinExistence type="predicted"/>
<reference evidence="1 2" key="1">
    <citation type="submission" date="2020-02" db="EMBL/GenBank/DDBJ databases">
        <authorList>
            <person name="Ma Q."/>
            <person name="Huang Y."/>
            <person name="Song X."/>
            <person name="Pei D."/>
        </authorList>
    </citation>
    <scope>NUCLEOTIDE SEQUENCE [LARGE SCALE GENOMIC DNA]</scope>
    <source>
        <strain evidence="1">Sxm20200214</strain>
        <tissue evidence="1">Leaf</tissue>
    </source>
</reference>
<comment type="caution">
    <text evidence="1">The sequence shown here is derived from an EMBL/GenBank/DDBJ whole genome shotgun (WGS) entry which is preliminary data.</text>
</comment>
<keyword evidence="2" id="KW-1185">Reference proteome</keyword>
<protein>
    <submittedName>
        <fullName evidence="1">Uncharacterized protein</fullName>
    </submittedName>
</protein>
<sequence>MWHHGHGSRTMSGLPANTYYNLQAQQHNYNRLSKQQEGIIKLSNNNSVMDHMATLVSISHKQKCCRSASSKTLELVQGLRLFSPQIKPINSGKTITK</sequence>
<organism evidence="1 2">
    <name type="scientific">Brassica carinata</name>
    <name type="common">Ethiopian mustard</name>
    <name type="synonym">Abyssinian cabbage</name>
    <dbReference type="NCBI Taxonomy" id="52824"/>
    <lineage>
        <taxon>Eukaryota</taxon>
        <taxon>Viridiplantae</taxon>
        <taxon>Streptophyta</taxon>
        <taxon>Embryophyta</taxon>
        <taxon>Tracheophyta</taxon>
        <taxon>Spermatophyta</taxon>
        <taxon>Magnoliopsida</taxon>
        <taxon>eudicotyledons</taxon>
        <taxon>Gunneridae</taxon>
        <taxon>Pentapetalae</taxon>
        <taxon>rosids</taxon>
        <taxon>malvids</taxon>
        <taxon>Brassicales</taxon>
        <taxon>Brassicaceae</taxon>
        <taxon>Brassiceae</taxon>
        <taxon>Brassica</taxon>
    </lineage>
</organism>
<name>A0A8X7VNL6_BRACI</name>
<dbReference type="EMBL" id="JAAMPC010000004">
    <property type="protein sequence ID" value="KAG2314570.1"/>
    <property type="molecule type" value="Genomic_DNA"/>
</dbReference>
<gene>
    <name evidence="1" type="ORF">Bca52824_017692</name>
</gene>
<dbReference type="AlphaFoldDB" id="A0A8X7VNL6"/>
<evidence type="ECO:0000313" key="1">
    <source>
        <dbReference type="EMBL" id="KAG2314570.1"/>
    </source>
</evidence>
<accession>A0A8X7VNL6</accession>
<dbReference type="Proteomes" id="UP000886595">
    <property type="component" value="Unassembled WGS sequence"/>
</dbReference>